<dbReference type="Gene3D" id="1.10.3720.10">
    <property type="entry name" value="MetI-like"/>
    <property type="match status" value="1"/>
</dbReference>
<feature type="transmembrane region" description="Helical" evidence="7">
    <location>
        <begin position="132"/>
        <end position="151"/>
    </location>
</feature>
<dbReference type="PROSITE" id="PS50928">
    <property type="entry name" value="ABC_TM1"/>
    <property type="match status" value="1"/>
</dbReference>
<evidence type="ECO:0000256" key="2">
    <source>
        <dbReference type="ARBA" id="ARBA00022448"/>
    </source>
</evidence>
<evidence type="ECO:0000256" key="6">
    <source>
        <dbReference type="ARBA" id="ARBA00023136"/>
    </source>
</evidence>
<dbReference type="InterPro" id="IPR035906">
    <property type="entry name" value="MetI-like_sf"/>
</dbReference>
<feature type="transmembrane region" description="Helical" evidence="7">
    <location>
        <begin position="197"/>
        <end position="216"/>
    </location>
</feature>
<feature type="domain" description="ABC transmembrane type-1" evidence="8">
    <location>
        <begin position="66"/>
        <end position="250"/>
    </location>
</feature>
<reference evidence="9" key="1">
    <citation type="submission" date="2019-08" db="EMBL/GenBank/DDBJ databases">
        <authorList>
            <person name="Kucharzyk K."/>
            <person name="Murdoch R.W."/>
            <person name="Higgins S."/>
            <person name="Loffler F."/>
        </authorList>
    </citation>
    <scope>NUCLEOTIDE SEQUENCE</scope>
</reference>
<evidence type="ECO:0000256" key="7">
    <source>
        <dbReference type="SAM" id="Phobius"/>
    </source>
</evidence>
<dbReference type="CDD" id="cd06261">
    <property type="entry name" value="TM_PBP2"/>
    <property type="match status" value="1"/>
</dbReference>
<keyword evidence="3" id="KW-1003">Cell membrane</keyword>
<feature type="transmembrane region" description="Helical" evidence="7">
    <location>
        <begin position="228"/>
        <end position="249"/>
    </location>
</feature>
<dbReference type="AlphaFoldDB" id="A0A644XQS4"/>
<feature type="transmembrane region" description="Helical" evidence="7">
    <location>
        <begin position="73"/>
        <end position="90"/>
    </location>
</feature>
<keyword evidence="2" id="KW-0813">Transport</keyword>
<feature type="transmembrane region" description="Helical" evidence="7">
    <location>
        <begin position="21"/>
        <end position="40"/>
    </location>
</feature>
<dbReference type="GO" id="GO:0005886">
    <property type="term" value="C:plasma membrane"/>
    <property type="evidence" value="ECO:0007669"/>
    <property type="project" value="UniProtKB-SubCell"/>
</dbReference>
<dbReference type="InterPro" id="IPR000515">
    <property type="entry name" value="MetI-like"/>
</dbReference>
<name>A0A644XQS4_9ZZZZ</name>
<keyword evidence="6 7" id="KW-0472">Membrane</keyword>
<evidence type="ECO:0000256" key="3">
    <source>
        <dbReference type="ARBA" id="ARBA00022475"/>
    </source>
</evidence>
<gene>
    <name evidence="9" type="primary">ribX_10</name>
    <name evidence="9" type="ORF">SDC9_65003</name>
</gene>
<dbReference type="Pfam" id="PF00528">
    <property type="entry name" value="BPD_transp_1"/>
    <property type="match status" value="1"/>
</dbReference>
<keyword evidence="5 7" id="KW-1133">Transmembrane helix</keyword>
<dbReference type="PANTHER" id="PTHR30151">
    <property type="entry name" value="ALKANE SULFONATE ABC TRANSPORTER-RELATED, MEMBRANE SUBUNIT"/>
    <property type="match status" value="1"/>
</dbReference>
<organism evidence="9">
    <name type="scientific">bioreactor metagenome</name>
    <dbReference type="NCBI Taxonomy" id="1076179"/>
    <lineage>
        <taxon>unclassified sequences</taxon>
        <taxon>metagenomes</taxon>
        <taxon>ecological metagenomes</taxon>
    </lineage>
</organism>
<keyword evidence="4 7" id="KW-0812">Transmembrane</keyword>
<dbReference type="PANTHER" id="PTHR30151:SF20">
    <property type="entry name" value="ABC TRANSPORTER PERMEASE PROTEIN HI_0355-RELATED"/>
    <property type="match status" value="1"/>
</dbReference>
<dbReference type="EMBL" id="VSSQ01003014">
    <property type="protein sequence ID" value="MPM18590.1"/>
    <property type="molecule type" value="Genomic_DNA"/>
</dbReference>
<sequence>MVVYLLLKKKLQNIINKISPYFAIVVILIVWQLLSSTGVVPKYMLPSPVDVVKAFINDFPLLMEHAQATLTEAFLGLTIGTLLGFVIAVLMDRFNFFYKSVYPIMVMTQTVPTVAIAPLLVLWLGYGILPKITLIVITTFFPIAVSLLEGFKSADTDAINLLKAMGANRLQCFIHIKLPSALNQFFSGLRISVSYSVVGAVVSEWLGGFTGLGVYMTRVRKSYSFDKMFAVIFFISAISLILMFAVSFLKKASMPWENTKKENY</sequence>
<evidence type="ECO:0000256" key="5">
    <source>
        <dbReference type="ARBA" id="ARBA00022989"/>
    </source>
</evidence>
<comment type="caution">
    <text evidence="9">The sequence shown here is derived from an EMBL/GenBank/DDBJ whole genome shotgun (WGS) entry which is preliminary data.</text>
</comment>
<accession>A0A644XQS4</accession>
<feature type="transmembrane region" description="Helical" evidence="7">
    <location>
        <begin position="102"/>
        <end position="126"/>
    </location>
</feature>
<comment type="subcellular location">
    <subcellularLocation>
        <location evidence="1">Cell membrane</location>
        <topology evidence="1">Multi-pass membrane protein</topology>
    </subcellularLocation>
</comment>
<protein>
    <submittedName>
        <fullName evidence="9">Riboflavin transport system permease protein RibX</fullName>
    </submittedName>
</protein>
<evidence type="ECO:0000256" key="1">
    <source>
        <dbReference type="ARBA" id="ARBA00004651"/>
    </source>
</evidence>
<dbReference type="SUPFAM" id="SSF161098">
    <property type="entry name" value="MetI-like"/>
    <property type="match status" value="1"/>
</dbReference>
<proteinExistence type="predicted"/>
<evidence type="ECO:0000259" key="8">
    <source>
        <dbReference type="PROSITE" id="PS50928"/>
    </source>
</evidence>
<evidence type="ECO:0000256" key="4">
    <source>
        <dbReference type="ARBA" id="ARBA00022692"/>
    </source>
</evidence>
<dbReference type="GO" id="GO:0055085">
    <property type="term" value="P:transmembrane transport"/>
    <property type="evidence" value="ECO:0007669"/>
    <property type="project" value="InterPro"/>
</dbReference>
<evidence type="ECO:0000313" key="9">
    <source>
        <dbReference type="EMBL" id="MPM18590.1"/>
    </source>
</evidence>